<dbReference type="KEGG" id="hadh:FRZ61_03910"/>
<keyword evidence="4" id="KW-1185">Reference proteome</keyword>
<evidence type="ECO:0000256" key="1">
    <source>
        <dbReference type="SAM" id="MobiDB-lite"/>
    </source>
</evidence>
<dbReference type="AlphaFoldDB" id="A0A5J6MT34"/>
<organism evidence="3 4">
    <name type="scientific">Hypericibacter adhaerens</name>
    <dbReference type="NCBI Taxonomy" id="2602016"/>
    <lineage>
        <taxon>Bacteria</taxon>
        <taxon>Pseudomonadati</taxon>
        <taxon>Pseudomonadota</taxon>
        <taxon>Alphaproteobacteria</taxon>
        <taxon>Rhodospirillales</taxon>
        <taxon>Dongiaceae</taxon>
        <taxon>Hypericibacter</taxon>
    </lineage>
</organism>
<dbReference type="OrthoDB" id="8116725at2"/>
<accession>A0A5J6MT34</accession>
<evidence type="ECO:0000259" key="2">
    <source>
        <dbReference type="Pfam" id="PF06568"/>
    </source>
</evidence>
<evidence type="ECO:0000313" key="3">
    <source>
        <dbReference type="EMBL" id="QEX20474.1"/>
    </source>
</evidence>
<evidence type="ECO:0000313" key="4">
    <source>
        <dbReference type="Proteomes" id="UP000325797"/>
    </source>
</evidence>
<sequence>MNRLSLDLSVLRLAGFSRALSGVARGIGSSVWSLPLQTLQWHERRKGLGSLRELSDRELRDIGLRRPEIALAAYGLYDPHAQAPASPVATATRPVPAAKKADNGDDNPCIGCAA</sequence>
<dbReference type="RefSeq" id="WP_151114703.1">
    <property type="nucleotide sequence ID" value="NZ_CP042582.1"/>
</dbReference>
<feature type="region of interest" description="Disordered" evidence="1">
    <location>
        <begin position="83"/>
        <end position="106"/>
    </location>
</feature>
<protein>
    <recommendedName>
        <fullName evidence="2">YjiS-like domain-containing protein</fullName>
    </recommendedName>
</protein>
<name>A0A5J6MT34_9PROT</name>
<feature type="compositionally biased region" description="Low complexity" evidence="1">
    <location>
        <begin position="83"/>
        <end position="98"/>
    </location>
</feature>
<dbReference type="Pfam" id="PF06568">
    <property type="entry name" value="YjiS-like"/>
    <property type="match status" value="1"/>
</dbReference>
<reference evidence="3 4" key="1">
    <citation type="submission" date="2019-08" db="EMBL/GenBank/DDBJ databases">
        <title>Hyperibacter terrae gen. nov., sp. nov. and Hyperibacter viscosus sp. nov., two new members in the family Rhodospirillaceae isolated from the rhizosphere of Hypericum perforatum.</title>
        <authorList>
            <person name="Noviana Z."/>
        </authorList>
    </citation>
    <scope>NUCLEOTIDE SEQUENCE [LARGE SCALE GENOMIC DNA]</scope>
    <source>
        <strain evidence="3 4">R5959</strain>
    </source>
</reference>
<gene>
    <name evidence="3" type="ORF">FRZ61_03910</name>
</gene>
<proteinExistence type="predicted"/>
<feature type="domain" description="YjiS-like" evidence="2">
    <location>
        <begin position="40"/>
        <end position="69"/>
    </location>
</feature>
<dbReference type="Proteomes" id="UP000325797">
    <property type="component" value="Chromosome"/>
</dbReference>
<dbReference type="InterPro" id="IPR009506">
    <property type="entry name" value="YjiS-like"/>
</dbReference>
<dbReference type="EMBL" id="CP042582">
    <property type="protein sequence ID" value="QEX20474.1"/>
    <property type="molecule type" value="Genomic_DNA"/>
</dbReference>